<evidence type="ECO:0000313" key="2">
    <source>
        <dbReference type="Proteomes" id="UP000095280"/>
    </source>
</evidence>
<dbReference type="Proteomes" id="UP000095280">
    <property type="component" value="Unplaced"/>
</dbReference>
<feature type="region of interest" description="Disordered" evidence="1">
    <location>
        <begin position="36"/>
        <end position="59"/>
    </location>
</feature>
<sequence length="90" mass="9900">AIKFNTLICSADTVMNIQNCIVVFCMSALMTGEGVRISDSKDPGSETVERHNPPASEKPMDDVQVFKQLQMKKRFCSSIYHPLSCFGLGG</sequence>
<protein>
    <submittedName>
        <fullName evidence="3">Secreted protein</fullName>
    </submittedName>
</protein>
<feature type="compositionally biased region" description="Basic and acidic residues" evidence="1">
    <location>
        <begin position="36"/>
        <end position="52"/>
    </location>
</feature>
<proteinExistence type="predicted"/>
<dbReference type="WBParaSite" id="maker-uti_cns_0004605-snap-gene-0.10-mRNA-1">
    <property type="protein sequence ID" value="maker-uti_cns_0004605-snap-gene-0.10-mRNA-1"/>
    <property type="gene ID" value="maker-uti_cns_0004605-snap-gene-0.10"/>
</dbReference>
<organism evidence="2 3">
    <name type="scientific">Macrostomum lignano</name>
    <dbReference type="NCBI Taxonomy" id="282301"/>
    <lineage>
        <taxon>Eukaryota</taxon>
        <taxon>Metazoa</taxon>
        <taxon>Spiralia</taxon>
        <taxon>Lophotrochozoa</taxon>
        <taxon>Platyhelminthes</taxon>
        <taxon>Rhabditophora</taxon>
        <taxon>Macrostomorpha</taxon>
        <taxon>Macrostomida</taxon>
        <taxon>Macrostomidae</taxon>
        <taxon>Macrostomum</taxon>
    </lineage>
</organism>
<keyword evidence="2" id="KW-1185">Reference proteome</keyword>
<name>A0A1I8H5L9_9PLAT</name>
<evidence type="ECO:0000256" key="1">
    <source>
        <dbReference type="SAM" id="MobiDB-lite"/>
    </source>
</evidence>
<reference evidence="3" key="1">
    <citation type="submission" date="2016-11" db="UniProtKB">
        <authorList>
            <consortium name="WormBaseParasite"/>
        </authorList>
    </citation>
    <scope>IDENTIFICATION</scope>
</reference>
<dbReference type="AlphaFoldDB" id="A0A1I8H5L9"/>
<accession>A0A1I8H5L9</accession>
<evidence type="ECO:0000313" key="3">
    <source>
        <dbReference type="WBParaSite" id="maker-uti_cns_0004605-snap-gene-0.10-mRNA-1"/>
    </source>
</evidence>